<protein>
    <recommendedName>
        <fullName evidence="3">Calcium-binding protein</fullName>
    </recommendedName>
</protein>
<dbReference type="InterPro" id="IPR001343">
    <property type="entry name" value="Hemolysn_Ca-bd"/>
</dbReference>
<reference evidence="1" key="2">
    <citation type="submission" date="2021-08" db="EMBL/GenBank/DDBJ databases">
        <authorList>
            <person name="Tani A."/>
            <person name="Ola A."/>
            <person name="Ogura Y."/>
            <person name="Katsura K."/>
            <person name="Hayashi T."/>
        </authorList>
    </citation>
    <scope>NUCLEOTIDE SEQUENCE</scope>
    <source>
        <strain evidence="1">NBRC 15686</strain>
    </source>
</reference>
<name>A0ABQ4UN11_9HYPH</name>
<organism evidence="1 2">
    <name type="scientific">Methylorubrum aminovorans</name>
    <dbReference type="NCBI Taxonomy" id="269069"/>
    <lineage>
        <taxon>Bacteria</taxon>
        <taxon>Pseudomonadati</taxon>
        <taxon>Pseudomonadota</taxon>
        <taxon>Alphaproteobacteria</taxon>
        <taxon>Hyphomicrobiales</taxon>
        <taxon>Methylobacteriaceae</taxon>
        <taxon>Methylorubrum</taxon>
    </lineage>
</organism>
<dbReference type="InterPro" id="IPR011049">
    <property type="entry name" value="Serralysin-like_metalloprot_C"/>
</dbReference>
<dbReference type="PRINTS" id="PR00313">
    <property type="entry name" value="CABNDNGRPT"/>
</dbReference>
<evidence type="ECO:0000313" key="1">
    <source>
        <dbReference type="EMBL" id="GJE68388.1"/>
    </source>
</evidence>
<dbReference type="Proteomes" id="UP001055039">
    <property type="component" value="Unassembled WGS sequence"/>
</dbReference>
<dbReference type="Gene3D" id="2.150.10.10">
    <property type="entry name" value="Serralysin-like metalloprotease, C-terminal"/>
    <property type="match status" value="3"/>
</dbReference>
<gene>
    <name evidence="1" type="ORF">LNAOJCKE_5626</name>
</gene>
<dbReference type="EMBL" id="BPRC01000061">
    <property type="protein sequence ID" value="GJE68388.1"/>
    <property type="molecule type" value="Genomic_DNA"/>
</dbReference>
<evidence type="ECO:0008006" key="3">
    <source>
        <dbReference type="Google" id="ProtNLM"/>
    </source>
</evidence>
<evidence type="ECO:0000313" key="2">
    <source>
        <dbReference type="Proteomes" id="UP001055039"/>
    </source>
</evidence>
<comment type="caution">
    <text evidence="1">The sequence shown here is derived from an EMBL/GenBank/DDBJ whole genome shotgun (WGS) entry which is preliminary data.</text>
</comment>
<sequence>MSAGSLELSTTSRLGNFTQTGGILIFDNANIRPDDSLDFDHSFAPGTTSEIGLNVDQAAGGTIRVASGNLELRGADIRLGGKLTGAGELDILGKANLTSTALVDVASLKVVSTAASLSLESNRTYAGAFTLGGVGATLQLNNHILTLTGQAIFDPTDDGAKIAGPGTLAIAGSARGRFNTDGAAVIKDTGIVNQTGNSIIGTANSSGGRLQIDATGAWNLLGDVSTALSSGVILSNAGTFAKTGGSGTSTISGGTLTSTGTIDVQSGILTFVNAVTTLGGHITGTGKLILGAGSHTLLNGLSLDVAALTISSSTQLEGDLAYGGSFVLAGIGTSLQLKGHTFTLGGVSSFDLGGDGASFTGSGTLKITGTASGRFLLSGKATLDVSGSVTQTSSSAIGTGSSPGGRLQISTGGTWTIANDAALDLSPSASFANAGLLQKTSGSGTSIIAGGTITNTGTVKVDSGTLFFANGSGNLGGRLTGLGEIDTAGTYTLADGVRVDVAKVKNGGQLTLGGNLTYDGALRNESTINLAGHALTLSGSGSVLLGTINGTGTILVSGSASLNGANIGGSGAITLQNYGAIEQSNGVGLKGKLLNNAGHTYTLVLGDLSDNGGATVTNNGVFEKSGDAGSSRVTAAFTNNGMVIVEDGSLTFNLLTNIGIIRGVVTQNGSQLTVTADAAGQTHLTGGTGNNRFVIDKAPTLIDGGAGTDTLVITKSMTLAAGSLVGVEKIEVEDGVSANLSALMVGESITAKSAAGGDCTVRGTGGGDAFVSGAGDDAFYGNAGDDTYVFNGAGDRVFEAKGGGVDKVFASTSYTLAAGQEIEGLQLLAATGSAALNLTGNEFAQTITGNNGNNVLDGGGGADTLEGEAGNDTYRVDNARDIVVEAAGQGTDTVITTVSYRLAAGQSIEILQTADAKGTTALVLTGNEITNKLIGNAGANLLDGGAGIDEMRGGAGNDTYRVDNTRDIVVEAAGQGTDTVVTTVNYALKAGQQIEILQTADAKAATALKLTGNEFANTLIGNAGANVLDGGAGIDEMRGGAGNDTYFVDNARDRVIESAKGGTDTVISMVSYALAAGQEIERLQATSGKAKLDLTGNAFGQTLVGNTGANVVDGGLGTDLLTGGAGADTFVFSTALGAGNVDRITDFATEDTIRLSKSVFAALAPGQLGASALKNLDKAKIDADDRVLYKQSTGELFYDADGSGKAAAVKFAVLDNHAALTHLDFLVV</sequence>
<reference evidence="1" key="1">
    <citation type="journal article" date="2021" name="Front. Microbiol.">
        <title>Comprehensive Comparative Genomics and Phenotyping of Methylobacterium Species.</title>
        <authorList>
            <person name="Alessa O."/>
            <person name="Ogura Y."/>
            <person name="Fujitani Y."/>
            <person name="Takami H."/>
            <person name="Hayashi T."/>
            <person name="Sahin N."/>
            <person name="Tani A."/>
        </authorList>
    </citation>
    <scope>NUCLEOTIDE SEQUENCE</scope>
    <source>
        <strain evidence="1">NBRC 15686</strain>
    </source>
</reference>
<accession>A0ABQ4UN11</accession>
<proteinExistence type="predicted"/>
<dbReference type="Pfam" id="PF00353">
    <property type="entry name" value="HemolysinCabind"/>
    <property type="match status" value="5"/>
</dbReference>
<keyword evidence="2" id="KW-1185">Reference proteome</keyword>
<dbReference type="SUPFAM" id="SSF51120">
    <property type="entry name" value="beta-Roll"/>
    <property type="match status" value="4"/>
</dbReference>